<keyword evidence="1" id="KW-0472">Membrane</keyword>
<organism evidence="3 4">
    <name type="scientific">Phanerochaete sordida</name>
    <dbReference type="NCBI Taxonomy" id="48140"/>
    <lineage>
        <taxon>Eukaryota</taxon>
        <taxon>Fungi</taxon>
        <taxon>Dikarya</taxon>
        <taxon>Basidiomycota</taxon>
        <taxon>Agaricomycotina</taxon>
        <taxon>Agaricomycetes</taxon>
        <taxon>Polyporales</taxon>
        <taxon>Phanerochaetaceae</taxon>
        <taxon>Phanerochaete</taxon>
    </lineage>
</organism>
<feature type="transmembrane region" description="Helical" evidence="1">
    <location>
        <begin position="21"/>
        <end position="45"/>
    </location>
</feature>
<evidence type="ECO:0000313" key="4">
    <source>
        <dbReference type="Proteomes" id="UP000703269"/>
    </source>
</evidence>
<dbReference type="AlphaFoldDB" id="A0A9P3G9M4"/>
<keyword evidence="1" id="KW-1133">Transmembrane helix</keyword>
<dbReference type="PANTHER" id="PTHR40465:SF1">
    <property type="entry name" value="DUF6534 DOMAIN-CONTAINING PROTEIN"/>
    <property type="match status" value="1"/>
</dbReference>
<accession>A0A9P3G9M4</accession>
<dbReference type="OrthoDB" id="2794820at2759"/>
<feature type="transmembrane region" description="Helical" evidence="1">
    <location>
        <begin position="57"/>
        <end position="82"/>
    </location>
</feature>
<proteinExistence type="predicted"/>
<comment type="caution">
    <text evidence="3">The sequence shown here is derived from an EMBL/GenBank/DDBJ whole genome shotgun (WGS) entry which is preliminary data.</text>
</comment>
<gene>
    <name evidence="3" type="ORF">PsYK624_068950</name>
</gene>
<feature type="transmembrane region" description="Helical" evidence="1">
    <location>
        <begin position="94"/>
        <end position="118"/>
    </location>
</feature>
<name>A0A9P3G9M4_9APHY</name>
<dbReference type="InterPro" id="IPR045339">
    <property type="entry name" value="DUF6534"/>
</dbReference>
<sequence length="289" mass="32542">MSLQVYNFFQRNHREGRILKYTVRTLWVLHTLNLAFIMQGVYIILVNDFGNVAATSISPWSIAAVSLINSFMAWIIHCSYCYRVWELSDNNRTLTIPVICTSIITFCFGLASGIKLVIAPSFSAYKSTEWLLVITLVCTCFTDLYIALWLCWWLIRRSRGLSDQTHSMINTLILYAVATGLINSVFAILVLITGATLPKSYIFIAIDFFRNGVYANSFMVSLNARDRFRRDVRSQATVVTSVRFARETPVLSIPALQSVPAVSTQVGDLERAAATQVVLEKVEVPSNEI</sequence>
<dbReference type="Proteomes" id="UP000703269">
    <property type="component" value="Unassembled WGS sequence"/>
</dbReference>
<feature type="transmembrane region" description="Helical" evidence="1">
    <location>
        <begin position="130"/>
        <end position="152"/>
    </location>
</feature>
<evidence type="ECO:0000313" key="3">
    <source>
        <dbReference type="EMBL" id="GJE90751.1"/>
    </source>
</evidence>
<evidence type="ECO:0000259" key="2">
    <source>
        <dbReference type="Pfam" id="PF20152"/>
    </source>
</evidence>
<dbReference type="EMBL" id="BPQB01000018">
    <property type="protein sequence ID" value="GJE90751.1"/>
    <property type="molecule type" value="Genomic_DNA"/>
</dbReference>
<protein>
    <recommendedName>
        <fullName evidence="2">DUF6534 domain-containing protein</fullName>
    </recommendedName>
</protein>
<keyword evidence="1" id="KW-0812">Transmembrane</keyword>
<dbReference type="Pfam" id="PF20152">
    <property type="entry name" value="DUF6534"/>
    <property type="match status" value="1"/>
</dbReference>
<reference evidence="3 4" key="1">
    <citation type="submission" date="2021-08" db="EMBL/GenBank/DDBJ databases">
        <title>Draft Genome Sequence of Phanerochaete sordida strain YK-624.</title>
        <authorList>
            <person name="Mori T."/>
            <person name="Dohra H."/>
            <person name="Suzuki T."/>
            <person name="Kawagishi H."/>
            <person name="Hirai H."/>
        </authorList>
    </citation>
    <scope>NUCLEOTIDE SEQUENCE [LARGE SCALE GENOMIC DNA]</scope>
    <source>
        <strain evidence="3 4">YK-624</strain>
    </source>
</reference>
<evidence type="ECO:0000256" key="1">
    <source>
        <dbReference type="SAM" id="Phobius"/>
    </source>
</evidence>
<keyword evidence="4" id="KW-1185">Reference proteome</keyword>
<feature type="transmembrane region" description="Helical" evidence="1">
    <location>
        <begin position="201"/>
        <end position="224"/>
    </location>
</feature>
<dbReference type="PANTHER" id="PTHR40465">
    <property type="entry name" value="CHROMOSOME 1, WHOLE GENOME SHOTGUN SEQUENCE"/>
    <property type="match status" value="1"/>
</dbReference>
<feature type="transmembrane region" description="Helical" evidence="1">
    <location>
        <begin position="172"/>
        <end position="195"/>
    </location>
</feature>
<feature type="domain" description="DUF6534" evidence="2">
    <location>
        <begin position="140"/>
        <end position="226"/>
    </location>
</feature>